<dbReference type="RefSeq" id="WP_341413724.1">
    <property type="nucleotide sequence ID" value="NZ_JBBPCC010000001.1"/>
</dbReference>
<dbReference type="PANTHER" id="PTHR11695:SF648">
    <property type="entry name" value="ZINC-BINDING OXIDOREDUCTASE"/>
    <property type="match status" value="1"/>
</dbReference>
<name>A0ABU9DCU9_9BACL</name>
<dbReference type="InterPro" id="IPR013154">
    <property type="entry name" value="ADH-like_N"/>
</dbReference>
<dbReference type="Pfam" id="PF08240">
    <property type="entry name" value="ADH_N"/>
    <property type="match status" value="1"/>
</dbReference>
<feature type="domain" description="Enoyl reductase (ER)" evidence="1">
    <location>
        <begin position="10"/>
        <end position="300"/>
    </location>
</feature>
<dbReference type="Gene3D" id="3.90.180.10">
    <property type="entry name" value="Medium-chain alcohol dehydrogenases, catalytic domain"/>
    <property type="match status" value="1"/>
</dbReference>
<organism evidence="2 3">
    <name type="scientific">Paenibacillus filicis</name>
    <dbReference type="NCBI Taxonomy" id="669464"/>
    <lineage>
        <taxon>Bacteria</taxon>
        <taxon>Bacillati</taxon>
        <taxon>Bacillota</taxon>
        <taxon>Bacilli</taxon>
        <taxon>Bacillales</taxon>
        <taxon>Paenibacillaceae</taxon>
        <taxon>Paenibacillus</taxon>
    </lineage>
</organism>
<evidence type="ECO:0000259" key="1">
    <source>
        <dbReference type="SMART" id="SM00829"/>
    </source>
</evidence>
<dbReference type="SMART" id="SM00829">
    <property type="entry name" value="PKS_ER"/>
    <property type="match status" value="1"/>
</dbReference>
<evidence type="ECO:0000313" key="2">
    <source>
        <dbReference type="EMBL" id="MEK8126671.1"/>
    </source>
</evidence>
<dbReference type="Gene3D" id="3.40.50.720">
    <property type="entry name" value="NAD(P)-binding Rossmann-like Domain"/>
    <property type="match status" value="1"/>
</dbReference>
<reference evidence="2 3" key="1">
    <citation type="submission" date="2024-04" db="EMBL/GenBank/DDBJ databases">
        <title>draft genome sequnece of Paenibacillus filicis.</title>
        <authorList>
            <person name="Kim D.-U."/>
        </authorList>
    </citation>
    <scope>NUCLEOTIDE SEQUENCE [LARGE SCALE GENOMIC DNA]</scope>
    <source>
        <strain evidence="2 3">KACC14197</strain>
    </source>
</reference>
<sequence length="306" mass="33357">MKAMICTNYGSPDVVKLREVAKPMPKAKEVLIKIHATTVATGDCRVRAFNSPLTFWIPMRLFLGIRRPRNPILGVELAGEVEDVGREVTKFKKGDKVYALSGMRFGAHAQYICMSEEGILARMPSNTTYEEAAAIPFGGTTALGFLRNAHIQQGQQVLIYGASGSVGTAAVQLAKYYGAEVTGVCSGKNAELVRSLGADHVIDYMKEDFTESGVRYDVVFDALGKISKSIGKKALKPSGIYLTVQGQGIVKVLAKDMVILQELVEAGKLQAVIDRRYPLEQIPEAYCYVETGRKKGNVVITVAHDH</sequence>
<dbReference type="InterPro" id="IPR020843">
    <property type="entry name" value="ER"/>
</dbReference>
<protein>
    <submittedName>
        <fullName evidence="2">NAD(P)-dependent alcohol dehydrogenase</fullName>
    </submittedName>
</protein>
<dbReference type="SUPFAM" id="SSF50129">
    <property type="entry name" value="GroES-like"/>
    <property type="match status" value="1"/>
</dbReference>
<dbReference type="PANTHER" id="PTHR11695">
    <property type="entry name" value="ALCOHOL DEHYDROGENASE RELATED"/>
    <property type="match status" value="1"/>
</dbReference>
<gene>
    <name evidence="2" type="ORF">WMW72_01985</name>
</gene>
<dbReference type="InterPro" id="IPR013149">
    <property type="entry name" value="ADH-like_C"/>
</dbReference>
<dbReference type="InterPro" id="IPR011032">
    <property type="entry name" value="GroES-like_sf"/>
</dbReference>
<dbReference type="SUPFAM" id="SSF51735">
    <property type="entry name" value="NAD(P)-binding Rossmann-fold domains"/>
    <property type="match status" value="1"/>
</dbReference>
<proteinExistence type="predicted"/>
<dbReference type="InterPro" id="IPR036291">
    <property type="entry name" value="NAD(P)-bd_dom_sf"/>
</dbReference>
<dbReference type="EMBL" id="JBBPCC010000001">
    <property type="protein sequence ID" value="MEK8126671.1"/>
    <property type="molecule type" value="Genomic_DNA"/>
</dbReference>
<dbReference type="Pfam" id="PF00107">
    <property type="entry name" value="ADH_zinc_N"/>
    <property type="match status" value="1"/>
</dbReference>
<dbReference type="CDD" id="cd08267">
    <property type="entry name" value="MDR1"/>
    <property type="match status" value="1"/>
</dbReference>
<comment type="caution">
    <text evidence="2">The sequence shown here is derived from an EMBL/GenBank/DDBJ whole genome shotgun (WGS) entry which is preliminary data.</text>
</comment>
<keyword evidence="3" id="KW-1185">Reference proteome</keyword>
<dbReference type="Proteomes" id="UP001469365">
    <property type="component" value="Unassembled WGS sequence"/>
</dbReference>
<accession>A0ABU9DCU9</accession>
<dbReference type="InterPro" id="IPR050700">
    <property type="entry name" value="YIM1/Zinc_Alcohol_DH_Fams"/>
</dbReference>
<evidence type="ECO:0000313" key="3">
    <source>
        <dbReference type="Proteomes" id="UP001469365"/>
    </source>
</evidence>
<dbReference type="Pfam" id="PF13602">
    <property type="entry name" value="ADH_zinc_N_2"/>
    <property type="match status" value="1"/>
</dbReference>